<dbReference type="PANTHER" id="PTHR46696:SF4">
    <property type="entry name" value="BIOTIN BIOSYNTHESIS CYTOCHROME P450"/>
    <property type="match status" value="1"/>
</dbReference>
<evidence type="ECO:0000256" key="1">
    <source>
        <dbReference type="ARBA" id="ARBA00001971"/>
    </source>
</evidence>
<dbReference type="GO" id="GO:0020037">
    <property type="term" value="F:heme binding"/>
    <property type="evidence" value="ECO:0007669"/>
    <property type="project" value="InterPro"/>
</dbReference>
<evidence type="ECO:0000256" key="5">
    <source>
        <dbReference type="ARBA" id="ARBA00023002"/>
    </source>
</evidence>
<gene>
    <name evidence="9" type="ORF">MYXE_10660</name>
</gene>
<comment type="cofactor">
    <cofactor evidence="1">
        <name>heme</name>
        <dbReference type="ChEBI" id="CHEBI:30413"/>
    </cofactor>
</comment>
<dbReference type="InterPro" id="IPR001128">
    <property type="entry name" value="Cyt_P450"/>
</dbReference>
<evidence type="ECO:0000256" key="3">
    <source>
        <dbReference type="ARBA" id="ARBA00022617"/>
    </source>
</evidence>
<name>A0AAD1LZX8_MYCXE</name>
<dbReference type="Proteomes" id="UP000464624">
    <property type="component" value="Chromosome"/>
</dbReference>
<dbReference type="PROSITE" id="PS00086">
    <property type="entry name" value="CYTOCHROME_P450"/>
    <property type="match status" value="1"/>
</dbReference>
<dbReference type="GO" id="GO:0036199">
    <property type="term" value="F:cholest-4-en-3-one 26-monooxygenase activity"/>
    <property type="evidence" value="ECO:0007669"/>
    <property type="project" value="TreeGrafter"/>
</dbReference>
<keyword evidence="5 8" id="KW-0560">Oxidoreductase</keyword>
<evidence type="ECO:0000256" key="4">
    <source>
        <dbReference type="ARBA" id="ARBA00022723"/>
    </source>
</evidence>
<keyword evidence="4 8" id="KW-0479">Metal-binding</keyword>
<dbReference type="GO" id="GO:0006707">
    <property type="term" value="P:cholesterol catabolic process"/>
    <property type="evidence" value="ECO:0007669"/>
    <property type="project" value="TreeGrafter"/>
</dbReference>
<dbReference type="PRINTS" id="PR00385">
    <property type="entry name" value="P450"/>
</dbReference>
<evidence type="ECO:0000256" key="2">
    <source>
        <dbReference type="ARBA" id="ARBA00010617"/>
    </source>
</evidence>
<dbReference type="SUPFAM" id="SSF48264">
    <property type="entry name" value="Cytochrome P450"/>
    <property type="match status" value="1"/>
</dbReference>
<dbReference type="AlphaFoldDB" id="A0AAD1LZX8"/>
<dbReference type="Pfam" id="PF00067">
    <property type="entry name" value="p450"/>
    <property type="match status" value="1"/>
</dbReference>
<accession>A0AAD1LZX8</accession>
<dbReference type="FunFam" id="1.10.630.10:FF:000018">
    <property type="entry name" value="Cytochrome P450 monooxygenase"/>
    <property type="match status" value="1"/>
</dbReference>
<dbReference type="GO" id="GO:0008395">
    <property type="term" value="F:steroid hydroxylase activity"/>
    <property type="evidence" value="ECO:0007669"/>
    <property type="project" value="TreeGrafter"/>
</dbReference>
<dbReference type="GO" id="GO:0005506">
    <property type="term" value="F:iron ion binding"/>
    <property type="evidence" value="ECO:0007669"/>
    <property type="project" value="InterPro"/>
</dbReference>
<protein>
    <submittedName>
        <fullName evidence="9">Cytochrome P450</fullName>
    </submittedName>
</protein>
<dbReference type="InterPro" id="IPR002397">
    <property type="entry name" value="Cyt_P450_B"/>
</dbReference>
<dbReference type="Gene3D" id="1.10.630.10">
    <property type="entry name" value="Cytochrome P450"/>
    <property type="match status" value="1"/>
</dbReference>
<keyword evidence="7 8" id="KW-0503">Monooxygenase</keyword>
<dbReference type="InterPro" id="IPR036396">
    <property type="entry name" value="Cyt_P450_sf"/>
</dbReference>
<evidence type="ECO:0000256" key="7">
    <source>
        <dbReference type="ARBA" id="ARBA00023033"/>
    </source>
</evidence>
<dbReference type="PRINTS" id="PR00359">
    <property type="entry name" value="BP450"/>
</dbReference>
<keyword evidence="6 8" id="KW-0408">Iron</keyword>
<dbReference type="KEGG" id="mxe:MYXE_10660"/>
<evidence type="ECO:0000313" key="10">
    <source>
        <dbReference type="Proteomes" id="UP000464624"/>
    </source>
</evidence>
<dbReference type="CDD" id="cd11078">
    <property type="entry name" value="CYP130-like"/>
    <property type="match status" value="1"/>
</dbReference>
<evidence type="ECO:0000256" key="6">
    <source>
        <dbReference type="ARBA" id="ARBA00023004"/>
    </source>
</evidence>
<sequence>MYPVLTRWPDHMVPHDSVRPSRTWKREAISVTVSATSDVYYDPYNVELNADPYGMFRRLREEAPLYYNEQHDFYALSRFADVDRALIDCETFSSARGAILELIKANIEIPPGVIIFEDPPLHDVHRKLLARMFTPRKINALEPKIREFCAACLDPLIGADRFDFVADLGAQMPMRVIGMLLGVPEEDQEAARDFANAQMRTEEGKPMKAAMDGMVSGDFFAQYIDWRAEHPSDDIMTELLNVEFEDEKGVWRRLTREELLTYVSVVSGAGNETTTRLIGWTGKVLAEHPDQRRELVENPALIPRAIEELLRFEPPAPHVARYVTRDVEWYGQTVPAGSVMMMLIGAANRDHRQFPPDGDVFDIHRELRQHLTFSVGTHYCLGSALARLEGRIALEEILKRFPEWDVDLTNARLSPTSTVRGWESMVAVIP</sequence>
<evidence type="ECO:0000313" key="9">
    <source>
        <dbReference type="EMBL" id="BBU21277.1"/>
    </source>
</evidence>
<dbReference type="EMBL" id="AP022314">
    <property type="protein sequence ID" value="BBU21277.1"/>
    <property type="molecule type" value="Genomic_DNA"/>
</dbReference>
<reference evidence="9 10" key="1">
    <citation type="submission" date="2019-12" db="EMBL/GenBank/DDBJ databases">
        <title>Complete genome sequence of Mycolicibacterium xenopi str. JCM15661T.</title>
        <authorList>
            <person name="Yoshida M."/>
            <person name="Fukano H."/>
            <person name="Asakura T."/>
            <person name="Hoshino Y."/>
        </authorList>
    </citation>
    <scope>NUCLEOTIDE SEQUENCE [LARGE SCALE GENOMIC DNA]</scope>
    <source>
        <strain evidence="9 10">JCM 15661T</strain>
    </source>
</reference>
<evidence type="ECO:0000256" key="8">
    <source>
        <dbReference type="RuleBase" id="RU000461"/>
    </source>
</evidence>
<keyword evidence="3 8" id="KW-0349">Heme</keyword>
<organism evidence="9 10">
    <name type="scientific">Mycobacterium xenopi</name>
    <dbReference type="NCBI Taxonomy" id="1789"/>
    <lineage>
        <taxon>Bacteria</taxon>
        <taxon>Bacillati</taxon>
        <taxon>Actinomycetota</taxon>
        <taxon>Actinomycetes</taxon>
        <taxon>Mycobacteriales</taxon>
        <taxon>Mycobacteriaceae</taxon>
        <taxon>Mycobacterium</taxon>
    </lineage>
</organism>
<dbReference type="PANTHER" id="PTHR46696">
    <property type="entry name" value="P450, PUTATIVE (EUROFUNG)-RELATED"/>
    <property type="match status" value="1"/>
</dbReference>
<comment type="similarity">
    <text evidence="2 8">Belongs to the cytochrome P450 family.</text>
</comment>
<proteinExistence type="inferred from homology"/>
<dbReference type="InterPro" id="IPR017972">
    <property type="entry name" value="Cyt_P450_CS"/>
</dbReference>